<dbReference type="PANTHER" id="PTHR33352:SF2">
    <property type="entry name" value="SLL0995 PROTEIN"/>
    <property type="match status" value="1"/>
</dbReference>
<reference evidence="3 4" key="1">
    <citation type="journal article" date="2011" name="Appl. Environ. Microbiol.">
        <title>Contribution of a Sodium Ion Gradient to Energy Conservation during Fermentation in the Cyanobacterium Arthrospira (Spirulina) maxima CS-328.</title>
        <authorList>
            <person name="Carrieri D."/>
            <person name="Ananyev G."/>
            <person name="Lenz O."/>
            <person name="Bryant D.A."/>
            <person name="Dismukes G.C."/>
        </authorList>
    </citation>
    <scope>NUCLEOTIDE SEQUENCE [LARGE SCALE GENOMIC DNA]</scope>
    <source>
        <strain evidence="3 4">CS-328</strain>
    </source>
</reference>
<comment type="caution">
    <text evidence="3">The sequence shown here is derived from an EMBL/GenBank/DDBJ whole genome shotgun (WGS) entry which is preliminary data.</text>
</comment>
<dbReference type="Pfam" id="PF05685">
    <property type="entry name" value="Uma2"/>
    <property type="match status" value="1"/>
</dbReference>
<dbReference type="PANTHER" id="PTHR33352">
    <property type="entry name" value="SLR1095 PROTEIN"/>
    <property type="match status" value="1"/>
</dbReference>
<dbReference type="InterPro" id="IPR012296">
    <property type="entry name" value="Nuclease_put_TT1808"/>
</dbReference>
<gene>
    <name evidence="3" type="ORF">AmaxDRAFT_1492</name>
</gene>
<protein>
    <recommendedName>
        <fullName evidence="2">Putative restriction endonuclease domain-containing protein</fullName>
    </recommendedName>
</protein>
<feature type="region of interest" description="Disordered" evidence="1">
    <location>
        <begin position="190"/>
        <end position="214"/>
    </location>
</feature>
<name>B5VYA0_LIMMA</name>
<dbReference type="EMBL" id="ABYK01000008">
    <property type="protein sequence ID" value="EDZ95802.1"/>
    <property type="molecule type" value="Genomic_DNA"/>
</dbReference>
<dbReference type="SUPFAM" id="SSF52980">
    <property type="entry name" value="Restriction endonuclease-like"/>
    <property type="match status" value="1"/>
</dbReference>
<dbReference type="Proteomes" id="UP000004061">
    <property type="component" value="Unassembled WGS sequence"/>
</dbReference>
<organism evidence="3 4">
    <name type="scientific">Limnospira maxima CS-328</name>
    <dbReference type="NCBI Taxonomy" id="513049"/>
    <lineage>
        <taxon>Bacteria</taxon>
        <taxon>Bacillati</taxon>
        <taxon>Cyanobacteriota</taxon>
        <taxon>Cyanophyceae</taxon>
        <taxon>Oscillatoriophycideae</taxon>
        <taxon>Oscillatoriales</taxon>
        <taxon>Sirenicapillariaceae</taxon>
        <taxon>Limnospira</taxon>
    </lineage>
</organism>
<feature type="compositionally biased region" description="Basic and acidic residues" evidence="1">
    <location>
        <begin position="232"/>
        <end position="241"/>
    </location>
</feature>
<accession>B5VYA0</accession>
<proteinExistence type="predicted"/>
<dbReference type="Gene3D" id="3.90.1570.10">
    <property type="entry name" value="tt1808, chain A"/>
    <property type="match status" value="1"/>
</dbReference>
<dbReference type="InterPro" id="IPR008538">
    <property type="entry name" value="Uma2"/>
</dbReference>
<dbReference type="RefSeq" id="WP_006668734.1">
    <property type="nucleotide sequence ID" value="NZ_ABYK01000008.1"/>
</dbReference>
<feature type="domain" description="Putative restriction endonuclease" evidence="2">
    <location>
        <begin position="41"/>
        <end position="148"/>
    </location>
</feature>
<dbReference type="AlphaFoldDB" id="B5VYA0"/>
<dbReference type="CDD" id="cd06260">
    <property type="entry name" value="DUF820-like"/>
    <property type="match status" value="1"/>
</dbReference>
<evidence type="ECO:0000313" key="4">
    <source>
        <dbReference type="Proteomes" id="UP000004061"/>
    </source>
</evidence>
<evidence type="ECO:0000313" key="3">
    <source>
        <dbReference type="EMBL" id="EDZ95802.1"/>
    </source>
</evidence>
<dbReference type="InterPro" id="IPR011335">
    <property type="entry name" value="Restrct_endonuc-II-like"/>
</dbReference>
<evidence type="ECO:0000259" key="2">
    <source>
        <dbReference type="Pfam" id="PF05685"/>
    </source>
</evidence>
<evidence type="ECO:0000256" key="1">
    <source>
        <dbReference type="SAM" id="MobiDB-lite"/>
    </source>
</evidence>
<feature type="compositionally biased region" description="Basic and acidic residues" evidence="1">
    <location>
        <begin position="196"/>
        <end position="207"/>
    </location>
</feature>
<sequence>MVSQPKIATQHEIIYPDSDGKPMAENTIQFRWIMTIYHNLAWLFALQADVFVAGDLLWYPVEGNNKIRQAPDVMVVFGVEKGDRGSYQQWKEKAIAPQVVFEILSPGNRPGELTRKLLFYEHYGVEEYYIYDPENNDLSGCIRSGDHLAMIEEMQNWVSPRLQVRFELSEETLTLYNPQGQPFSSPLEIEQQLQQERSRAEQERSRAEQVTAELEEERRKTKRLEMLLREAGIDEQERSRAEQVTAELEEERRKTKRLEMLLREAGIDGDRL</sequence>
<feature type="region of interest" description="Disordered" evidence="1">
    <location>
        <begin position="232"/>
        <end position="251"/>
    </location>
</feature>
<keyword evidence="4" id="KW-1185">Reference proteome</keyword>